<feature type="compositionally biased region" description="Polar residues" evidence="5">
    <location>
        <begin position="115"/>
        <end position="125"/>
    </location>
</feature>
<comment type="subcellular location">
    <subcellularLocation>
        <location evidence="1">Endomembrane system</location>
    </subcellularLocation>
</comment>
<feature type="region of interest" description="Disordered" evidence="5">
    <location>
        <begin position="462"/>
        <end position="483"/>
    </location>
</feature>
<evidence type="ECO:0000256" key="1">
    <source>
        <dbReference type="ARBA" id="ARBA00004308"/>
    </source>
</evidence>
<proteinExistence type="predicted"/>
<evidence type="ECO:0000256" key="2">
    <source>
        <dbReference type="ARBA" id="ARBA00022692"/>
    </source>
</evidence>
<evidence type="ECO:0000256" key="5">
    <source>
        <dbReference type="SAM" id="MobiDB-lite"/>
    </source>
</evidence>
<organism evidence="8 9">
    <name type="scientific">Exophiala viscosa</name>
    <dbReference type="NCBI Taxonomy" id="2486360"/>
    <lineage>
        <taxon>Eukaryota</taxon>
        <taxon>Fungi</taxon>
        <taxon>Dikarya</taxon>
        <taxon>Ascomycota</taxon>
        <taxon>Pezizomycotina</taxon>
        <taxon>Eurotiomycetes</taxon>
        <taxon>Chaetothyriomycetidae</taxon>
        <taxon>Chaetothyriales</taxon>
        <taxon>Herpotrichiellaceae</taxon>
        <taxon>Exophiala</taxon>
    </lineage>
</organism>
<reference evidence="8" key="1">
    <citation type="journal article" date="2022" name="bioRxiv">
        <title>Deciphering the potential niche of two novel black yeast fungi from a biological soil crust based on their genomes, phenotypes, and melanin regulation.</title>
        <authorList>
            <consortium name="DOE Joint Genome Institute"/>
            <person name="Carr E.C."/>
            <person name="Barton Q."/>
            <person name="Grambo S."/>
            <person name="Sullivan M."/>
            <person name="Renfro C.M."/>
            <person name="Kuo A."/>
            <person name="Pangilinan J."/>
            <person name="Lipzen A."/>
            <person name="Keymanesh K."/>
            <person name="Savage E."/>
            <person name="Barry K."/>
            <person name="Grigoriev I.V."/>
            <person name="Riekhof W.R."/>
            <person name="Harris S.S."/>
        </authorList>
    </citation>
    <scope>NUCLEOTIDE SEQUENCE</scope>
    <source>
        <strain evidence="8">JF 03-4F</strain>
    </source>
</reference>
<feature type="compositionally biased region" description="Polar residues" evidence="5">
    <location>
        <begin position="233"/>
        <end position="243"/>
    </location>
</feature>
<feature type="domain" description="SUN" evidence="7">
    <location>
        <begin position="245"/>
        <end position="413"/>
    </location>
</feature>
<sequence>MHRLRSHHTAQPKMWAFRQQLLALSFLWLVVTTSSKSTTATTSSTCPSRTVNYITHSLAQQCLASSRVVNVTSSSVGPALASTQNSTTIIPVVIETHDSTLPPSGYFAEPAVPTTDPTSTKQDVQSVESERTVTESSSIEASQPSTSHAPQAAADESPLEEGHFLSFEDWKRENLKKAGQSEHLGSGHAGEPKEVKKRPSLDHDSLDSLGDDAEIDLDFSGFVSDNIEPPPERQQSSAPTVRENQIEVELGRAPRAGVRRKDAGTTCKERFNYASYDCAATILKTNPEAKGASAVLGKNKDSYMLNECSAQNKFLILELCDDISIDTIVLANFEFFSSTFRTFRVSVSDKYPVKVDKWKTLGTFEAHNTRNVQAFLVENPVIWARYLRIEFLSHYGNEYYCPLSLVRVHGTTMLEEYKHDLESLQSDDDDVESQESDGTAEVDALVPEAVDEAILTKVEPVKSDVSVETPHLSEEASSNASGTGSAFVNATQIVSVDAAATTMPTSPANSSATFDSTTMHEEMFQTCESIDSPTSARGASSDQQNSSEQVTAKEEGTLKPTVSTATLTTNKTSMSDARLDKSASRSTSYHSSVPSPAAANTSIVVKSSSSSTVNGTKVPASSTQAPAAAPTMQESFFKSVQKRLQTLESNSSLSLQYIEEQSRALRDAFLKVEQRQMAKTTSFLDYLNTTVLNELRDFRQQYDQLWQSTVIELEMQRERYQQESMAINARLGILADEVIFQKRMSLLQMLLILICLGLVLFSRGSLNSYLEMPLVQSVLARSPSSRWLSISGLDTPSQSPSTSRANSTREARRRQSILKSRRHLPSEDTGNEGVSPTDLYRPPTPVSIGEASDDGRDSTVYEDPQFDPSLIERPSTSPPILLGAESPPETPRPVAEFEDGSIDARMLGSPPRSLGRKPPMLIVEEATPPSKHLTWNLPND</sequence>
<feature type="compositionally biased region" description="Polar residues" evidence="5">
    <location>
        <begin position="528"/>
        <end position="550"/>
    </location>
</feature>
<feature type="compositionally biased region" description="Polar residues" evidence="5">
    <location>
        <begin position="790"/>
        <end position="808"/>
    </location>
</feature>
<dbReference type="EMBL" id="MU404355">
    <property type="protein sequence ID" value="KAI1612242.1"/>
    <property type="molecule type" value="Genomic_DNA"/>
</dbReference>
<dbReference type="PROSITE" id="PS51469">
    <property type="entry name" value="SUN"/>
    <property type="match status" value="1"/>
</dbReference>
<feature type="signal peptide" evidence="6">
    <location>
        <begin position="1"/>
        <end position="35"/>
    </location>
</feature>
<keyword evidence="4" id="KW-0472">Membrane</keyword>
<feature type="chain" id="PRO_5042865178" evidence="6">
    <location>
        <begin position="36"/>
        <end position="940"/>
    </location>
</feature>
<evidence type="ECO:0000259" key="7">
    <source>
        <dbReference type="PROSITE" id="PS51469"/>
    </source>
</evidence>
<evidence type="ECO:0000256" key="6">
    <source>
        <dbReference type="SAM" id="SignalP"/>
    </source>
</evidence>
<dbReference type="FunFam" id="2.60.120.260:FF:000082">
    <property type="entry name" value="Sad1/UNC domain protein"/>
    <property type="match status" value="1"/>
</dbReference>
<dbReference type="GO" id="GO:0005737">
    <property type="term" value="C:cytoplasm"/>
    <property type="evidence" value="ECO:0007669"/>
    <property type="project" value="TreeGrafter"/>
</dbReference>
<gene>
    <name evidence="8" type="ORF">EDD36DRAFT_408613</name>
</gene>
<dbReference type="AlphaFoldDB" id="A0AAN6DVY1"/>
<keyword evidence="3" id="KW-1133">Transmembrane helix</keyword>
<feature type="region of interest" description="Disordered" evidence="5">
    <location>
        <begin position="101"/>
        <end position="160"/>
    </location>
</feature>
<comment type="caution">
    <text evidence="8">The sequence shown here is derived from an EMBL/GenBank/DDBJ whole genome shotgun (WGS) entry which is preliminary data.</text>
</comment>
<dbReference type="SUPFAM" id="SSF49785">
    <property type="entry name" value="Galactose-binding domain-like"/>
    <property type="match status" value="1"/>
</dbReference>
<dbReference type="InterPro" id="IPR012919">
    <property type="entry name" value="SUN_dom"/>
</dbReference>
<feature type="compositionally biased region" description="Polar residues" evidence="5">
    <location>
        <begin position="560"/>
        <end position="575"/>
    </location>
</feature>
<dbReference type="PANTHER" id="PTHR12953:SF0">
    <property type="entry name" value="SUN DOMAIN-CONTAINING OSSIFICATION FACTOR"/>
    <property type="match status" value="1"/>
</dbReference>
<dbReference type="Gene3D" id="2.60.120.260">
    <property type="entry name" value="Galactose-binding domain-like"/>
    <property type="match status" value="1"/>
</dbReference>
<dbReference type="GO" id="GO:0034975">
    <property type="term" value="P:protein folding in endoplasmic reticulum"/>
    <property type="evidence" value="ECO:0007669"/>
    <property type="project" value="TreeGrafter"/>
</dbReference>
<name>A0AAN6DVY1_9EURO</name>
<evidence type="ECO:0000256" key="4">
    <source>
        <dbReference type="ARBA" id="ARBA00023136"/>
    </source>
</evidence>
<dbReference type="InterPro" id="IPR008979">
    <property type="entry name" value="Galactose-bd-like_sf"/>
</dbReference>
<dbReference type="InterPro" id="IPR045120">
    <property type="entry name" value="Suco/Slp1-like"/>
</dbReference>
<keyword evidence="9" id="KW-1185">Reference proteome</keyword>
<dbReference type="GO" id="GO:0016020">
    <property type="term" value="C:membrane"/>
    <property type="evidence" value="ECO:0007669"/>
    <property type="project" value="InterPro"/>
</dbReference>
<feature type="compositionally biased region" description="Basic residues" evidence="5">
    <location>
        <begin position="811"/>
        <end position="823"/>
    </location>
</feature>
<accession>A0AAN6DVY1</accession>
<evidence type="ECO:0000313" key="8">
    <source>
        <dbReference type="EMBL" id="KAI1612242.1"/>
    </source>
</evidence>
<feature type="region of interest" description="Disordered" evidence="5">
    <location>
        <begin position="178"/>
        <end position="245"/>
    </location>
</feature>
<feature type="compositionally biased region" description="Polar residues" evidence="5">
    <location>
        <begin position="584"/>
        <end position="594"/>
    </location>
</feature>
<feature type="compositionally biased region" description="Low complexity" evidence="5">
    <location>
        <begin position="600"/>
        <end position="629"/>
    </location>
</feature>
<dbReference type="GO" id="GO:0012505">
    <property type="term" value="C:endomembrane system"/>
    <property type="evidence" value="ECO:0007669"/>
    <property type="project" value="UniProtKB-SubCell"/>
</dbReference>
<evidence type="ECO:0000256" key="3">
    <source>
        <dbReference type="ARBA" id="ARBA00022989"/>
    </source>
</evidence>
<protein>
    <submittedName>
        <fullName evidence="8">UNC-like C-terminal-domain-containing protein</fullName>
    </submittedName>
</protein>
<dbReference type="PANTHER" id="PTHR12953">
    <property type="entry name" value="MEMBRANE PROTEIN CH1 RELATED"/>
    <property type="match status" value="1"/>
</dbReference>
<evidence type="ECO:0000313" key="9">
    <source>
        <dbReference type="Proteomes" id="UP001203852"/>
    </source>
</evidence>
<keyword evidence="2" id="KW-0812">Transmembrane</keyword>
<dbReference type="Proteomes" id="UP001203852">
    <property type="component" value="Unassembled WGS sequence"/>
</dbReference>
<feature type="region of interest" description="Disordered" evidence="5">
    <location>
        <begin position="528"/>
        <end position="629"/>
    </location>
</feature>
<keyword evidence="6" id="KW-0732">Signal</keyword>
<feature type="region of interest" description="Disordered" evidence="5">
    <location>
        <begin position="790"/>
        <end position="895"/>
    </location>
</feature>
<feature type="compositionally biased region" description="Basic and acidic residues" evidence="5">
    <location>
        <begin position="190"/>
        <end position="206"/>
    </location>
</feature>
<dbReference type="Pfam" id="PF07738">
    <property type="entry name" value="Sad1_UNC"/>
    <property type="match status" value="1"/>
</dbReference>